<dbReference type="InterPro" id="IPR001138">
    <property type="entry name" value="Zn2Cys6_DnaBD"/>
</dbReference>
<reference evidence="2" key="1">
    <citation type="submission" date="2021-06" db="EMBL/GenBank/DDBJ databases">
        <authorList>
            <person name="Kallberg Y."/>
            <person name="Tangrot J."/>
            <person name="Rosling A."/>
        </authorList>
    </citation>
    <scope>NUCLEOTIDE SEQUENCE</scope>
    <source>
        <strain evidence="2">CL551</strain>
    </source>
</reference>
<comment type="caution">
    <text evidence="2">The sequence shown here is derived from an EMBL/GenBank/DDBJ whole genome shotgun (WGS) entry which is preliminary data.</text>
</comment>
<gene>
    <name evidence="2" type="ORF">AMORRO_LOCUS4813</name>
</gene>
<dbReference type="SUPFAM" id="SSF57701">
    <property type="entry name" value="Zn2/Cys6 DNA-binding domain"/>
    <property type="match status" value="1"/>
</dbReference>
<evidence type="ECO:0000313" key="2">
    <source>
        <dbReference type="EMBL" id="CAG8534136.1"/>
    </source>
</evidence>
<dbReference type="InterPro" id="IPR036864">
    <property type="entry name" value="Zn2-C6_fun-type_DNA-bd_sf"/>
</dbReference>
<evidence type="ECO:0000313" key="3">
    <source>
        <dbReference type="Proteomes" id="UP000789342"/>
    </source>
</evidence>
<dbReference type="CDD" id="cd00067">
    <property type="entry name" value="GAL4"/>
    <property type="match status" value="1"/>
</dbReference>
<dbReference type="Proteomes" id="UP000789342">
    <property type="component" value="Unassembled WGS sequence"/>
</dbReference>
<evidence type="ECO:0000259" key="1">
    <source>
        <dbReference type="PROSITE" id="PS50048"/>
    </source>
</evidence>
<dbReference type="EMBL" id="CAJVPV010002728">
    <property type="protein sequence ID" value="CAG8534136.1"/>
    <property type="molecule type" value="Genomic_DNA"/>
</dbReference>
<feature type="domain" description="Zn(2)-C6 fungal-type" evidence="1">
    <location>
        <begin position="99"/>
        <end position="131"/>
    </location>
</feature>
<organism evidence="2 3">
    <name type="scientific">Acaulospora morrowiae</name>
    <dbReference type="NCBI Taxonomy" id="94023"/>
    <lineage>
        <taxon>Eukaryota</taxon>
        <taxon>Fungi</taxon>
        <taxon>Fungi incertae sedis</taxon>
        <taxon>Mucoromycota</taxon>
        <taxon>Glomeromycotina</taxon>
        <taxon>Glomeromycetes</taxon>
        <taxon>Diversisporales</taxon>
        <taxon>Acaulosporaceae</taxon>
        <taxon>Acaulospora</taxon>
    </lineage>
</organism>
<dbReference type="PROSITE" id="PS50048">
    <property type="entry name" value="ZN2_CY6_FUNGAL_2"/>
    <property type="match status" value="1"/>
</dbReference>
<accession>A0A9N9AL20</accession>
<dbReference type="AlphaFoldDB" id="A0A9N9AL20"/>
<sequence length="133" mass="15472">MTEALSDHKTITIIYQFSDSQIIKHQMRFNESSTFEVIRQTIAASFNLTDFVLYENEVIIPHTYDAFLHGKTYEIRCPGHETRGQEGDYSNLKSSRRKACDLCVKSRKRCERDSMNDDCQRCIKLNTDCATTF</sequence>
<protein>
    <submittedName>
        <fullName evidence="2">10681_t:CDS:1</fullName>
    </submittedName>
</protein>
<keyword evidence="3" id="KW-1185">Reference proteome</keyword>
<proteinExistence type="predicted"/>
<dbReference type="GO" id="GO:0008270">
    <property type="term" value="F:zinc ion binding"/>
    <property type="evidence" value="ECO:0007669"/>
    <property type="project" value="InterPro"/>
</dbReference>
<name>A0A9N9AL20_9GLOM</name>
<dbReference type="GO" id="GO:0000981">
    <property type="term" value="F:DNA-binding transcription factor activity, RNA polymerase II-specific"/>
    <property type="evidence" value="ECO:0007669"/>
    <property type="project" value="InterPro"/>
</dbReference>